<comment type="caution">
    <text evidence="3">The sequence shown here is derived from an EMBL/GenBank/DDBJ whole genome shotgun (WGS) entry which is preliminary data.</text>
</comment>
<evidence type="ECO:0000256" key="2">
    <source>
        <dbReference type="SAM" id="MobiDB-lite"/>
    </source>
</evidence>
<feature type="compositionally biased region" description="Low complexity" evidence="2">
    <location>
        <begin position="53"/>
        <end position="72"/>
    </location>
</feature>
<feature type="region of interest" description="Disordered" evidence="2">
    <location>
        <begin position="228"/>
        <end position="250"/>
    </location>
</feature>
<dbReference type="EMBL" id="CAJNNW010035108">
    <property type="protein sequence ID" value="CAE8725678.1"/>
    <property type="molecule type" value="Genomic_DNA"/>
</dbReference>
<proteinExistence type="predicted"/>
<evidence type="ECO:0000313" key="4">
    <source>
        <dbReference type="Proteomes" id="UP000626109"/>
    </source>
</evidence>
<name>A0A813LGW7_POLGL</name>
<accession>A0A813LGW7</accession>
<dbReference type="AlphaFoldDB" id="A0A813LGW7"/>
<evidence type="ECO:0000313" key="3">
    <source>
        <dbReference type="EMBL" id="CAE8725678.1"/>
    </source>
</evidence>
<organism evidence="3 4">
    <name type="scientific">Polarella glacialis</name>
    <name type="common">Dinoflagellate</name>
    <dbReference type="NCBI Taxonomy" id="89957"/>
    <lineage>
        <taxon>Eukaryota</taxon>
        <taxon>Sar</taxon>
        <taxon>Alveolata</taxon>
        <taxon>Dinophyceae</taxon>
        <taxon>Suessiales</taxon>
        <taxon>Suessiaceae</taxon>
        <taxon>Polarella</taxon>
    </lineage>
</organism>
<feature type="region of interest" description="Disordered" evidence="2">
    <location>
        <begin position="53"/>
        <end position="96"/>
    </location>
</feature>
<dbReference type="Proteomes" id="UP000626109">
    <property type="component" value="Unassembled WGS sequence"/>
</dbReference>
<protein>
    <submittedName>
        <fullName evidence="3">Uncharacterized protein</fullName>
    </submittedName>
</protein>
<sequence>MHSDPPTFLTFDATFEAKSPRTRLDTRKTMTRVASKKAAQALSLEGDEVWEAWAAGGSSGSDAGDCGSSGSECDSDVETAASPTRPRPENLSSPSKAGIAAVRISAAKTPAATVDRSISGGTTSCRLKALPLATAAAAAVPSREGGLMGIVSHLRSDNTRLREALVQAQREMETLAATQGDCKEVQSIDFAHLLSLVKDFGDDLGGFADDNLEEAQCCGRSVEVFAISSPRSDEEPSTTAESESSADDEVALQLRSELEQSRLEVSELRWQLAAKDAELLTLRGGVDVRSSLG</sequence>
<evidence type="ECO:0000256" key="1">
    <source>
        <dbReference type="SAM" id="Coils"/>
    </source>
</evidence>
<keyword evidence="1" id="KW-0175">Coiled coil</keyword>
<feature type="coiled-coil region" evidence="1">
    <location>
        <begin position="151"/>
        <end position="178"/>
    </location>
</feature>
<gene>
    <name evidence="3" type="ORF">PGLA2088_LOCUS44235</name>
</gene>
<reference evidence="3" key="1">
    <citation type="submission" date="2021-02" db="EMBL/GenBank/DDBJ databases">
        <authorList>
            <person name="Dougan E. K."/>
            <person name="Rhodes N."/>
            <person name="Thang M."/>
            <person name="Chan C."/>
        </authorList>
    </citation>
    <scope>NUCLEOTIDE SEQUENCE</scope>
</reference>